<feature type="domain" description="DUF58" evidence="2">
    <location>
        <begin position="219"/>
        <end position="372"/>
    </location>
</feature>
<sequence>MQMKPSNRSSSARQWFSFSSRFWIVFASWIICLFFLLFQGGKTSFMLLSMMTMICLYLWIGKWSGISKSKGIRKLRYAGENRAIFYAGDTIEAELSVKVQMIGMAPYVLLRDQLVRRHGETLTFESLVIPDWNRNCVMHYKLTNLKRGFYSFGTSECAMEDVFGWFQHKGAIQVASQFCVLPQTIRIPRWRMFDVRNQGYGRHAMIHRSSKETTQINGVREYIYGDRISRIHWNATAKTGEWKSKEFERESLPSMVLVLDRTQRHYATEEQFELAVSIAASLLEFSRERQIPVGFISLGKSVDIFEPGSSTLHHKQIKDHLMDTDADGYAELSGRLQPFQSKLGTGSFYVVISPGTSDSVLRLLQWLQHKQMTVSQMLMTSPLTGSPEGWSTFCLSKGIVVYPVQRLQELPVVLGGWSNGQVAVGDSSKS</sequence>
<dbReference type="AlphaFoldDB" id="A0A1T2XFV2"/>
<dbReference type="Proteomes" id="UP000190188">
    <property type="component" value="Unassembled WGS sequence"/>
</dbReference>
<dbReference type="EMBL" id="MSZX01000004">
    <property type="protein sequence ID" value="OPA78761.1"/>
    <property type="molecule type" value="Genomic_DNA"/>
</dbReference>
<accession>A0A1T2XFV2</accession>
<organism evidence="3 4">
    <name type="scientific">Paenibacillus selenitireducens</name>
    <dbReference type="NCBI Taxonomy" id="1324314"/>
    <lineage>
        <taxon>Bacteria</taxon>
        <taxon>Bacillati</taxon>
        <taxon>Bacillota</taxon>
        <taxon>Bacilli</taxon>
        <taxon>Bacillales</taxon>
        <taxon>Paenibacillaceae</taxon>
        <taxon>Paenibacillus</taxon>
    </lineage>
</organism>
<name>A0A1T2XFV2_9BACL</name>
<comment type="caution">
    <text evidence="3">The sequence shown here is derived from an EMBL/GenBank/DDBJ whole genome shotgun (WGS) entry which is preliminary data.</text>
</comment>
<keyword evidence="4" id="KW-1185">Reference proteome</keyword>
<dbReference type="OrthoDB" id="140416at2"/>
<feature type="transmembrane region" description="Helical" evidence="1">
    <location>
        <begin position="44"/>
        <end position="60"/>
    </location>
</feature>
<evidence type="ECO:0000313" key="4">
    <source>
        <dbReference type="Proteomes" id="UP000190188"/>
    </source>
</evidence>
<dbReference type="Pfam" id="PF01882">
    <property type="entry name" value="DUF58"/>
    <property type="match status" value="1"/>
</dbReference>
<protein>
    <recommendedName>
        <fullName evidence="2">DUF58 domain-containing protein</fullName>
    </recommendedName>
</protein>
<evidence type="ECO:0000256" key="1">
    <source>
        <dbReference type="SAM" id="Phobius"/>
    </source>
</evidence>
<keyword evidence="1" id="KW-0472">Membrane</keyword>
<proteinExistence type="predicted"/>
<gene>
    <name evidence="3" type="ORF">BVG16_10775</name>
</gene>
<reference evidence="3 4" key="1">
    <citation type="submission" date="2017-01" db="EMBL/GenBank/DDBJ databases">
        <title>Genome analysis of Paenibacillus selenitrireducens ES3-24.</title>
        <authorList>
            <person name="Xu D."/>
            <person name="Yao R."/>
            <person name="Zheng S."/>
        </authorList>
    </citation>
    <scope>NUCLEOTIDE SEQUENCE [LARGE SCALE GENOMIC DNA]</scope>
    <source>
        <strain evidence="3 4">ES3-24</strain>
    </source>
</reference>
<dbReference type="PANTHER" id="PTHR34351">
    <property type="entry name" value="SLR1927 PROTEIN-RELATED"/>
    <property type="match status" value="1"/>
</dbReference>
<dbReference type="PANTHER" id="PTHR34351:SF2">
    <property type="entry name" value="DUF58 DOMAIN-CONTAINING PROTEIN"/>
    <property type="match status" value="1"/>
</dbReference>
<dbReference type="InterPro" id="IPR002881">
    <property type="entry name" value="DUF58"/>
</dbReference>
<keyword evidence="1" id="KW-0812">Transmembrane</keyword>
<evidence type="ECO:0000313" key="3">
    <source>
        <dbReference type="EMBL" id="OPA78761.1"/>
    </source>
</evidence>
<evidence type="ECO:0000259" key="2">
    <source>
        <dbReference type="Pfam" id="PF01882"/>
    </source>
</evidence>
<feature type="transmembrane region" description="Helical" evidence="1">
    <location>
        <begin position="21"/>
        <end position="38"/>
    </location>
</feature>
<dbReference type="RefSeq" id="WP_158081667.1">
    <property type="nucleotide sequence ID" value="NZ_MSZX01000004.1"/>
</dbReference>
<dbReference type="STRING" id="1324314.BVG16_10775"/>
<keyword evidence="1" id="KW-1133">Transmembrane helix</keyword>